<sequence length="138" mass="14989">MAFDPLSARNLAAASALGGLVVVMLEPAPNWRAVGIGLLAVLAFGGLSLLAERRAGPARRTPRRIQVEIIVQDRARQVRPPEVRPPEIRRLEDRPPQGHPREDTPGEPLRLPAPTRTSGVLTVHPAVFKGVRARRLGT</sequence>
<dbReference type="Proteomes" id="UP000441523">
    <property type="component" value="Unassembled WGS sequence"/>
</dbReference>
<proteinExistence type="predicted"/>
<keyword evidence="2" id="KW-0472">Membrane</keyword>
<accession>A0A6N6MK52</accession>
<comment type="caution">
    <text evidence="3">The sequence shown here is derived from an EMBL/GenBank/DDBJ whole genome shotgun (WGS) entry which is preliminary data.</text>
</comment>
<dbReference type="AlphaFoldDB" id="A0A6N6MK52"/>
<organism evidence="3 4">
    <name type="scientific">Methylobacterium planeticum</name>
    <dbReference type="NCBI Taxonomy" id="2615211"/>
    <lineage>
        <taxon>Bacteria</taxon>
        <taxon>Pseudomonadati</taxon>
        <taxon>Pseudomonadota</taxon>
        <taxon>Alphaproteobacteria</taxon>
        <taxon>Hyphomicrobiales</taxon>
        <taxon>Methylobacteriaceae</taxon>
        <taxon>Methylobacterium</taxon>
    </lineage>
</organism>
<evidence type="ECO:0000256" key="2">
    <source>
        <dbReference type="SAM" id="Phobius"/>
    </source>
</evidence>
<keyword evidence="4" id="KW-1185">Reference proteome</keyword>
<keyword evidence="2" id="KW-0812">Transmembrane</keyword>
<gene>
    <name evidence="3" type="ORF">F6X51_25870</name>
</gene>
<keyword evidence="2" id="KW-1133">Transmembrane helix</keyword>
<feature type="transmembrane region" description="Helical" evidence="2">
    <location>
        <begin position="31"/>
        <end position="51"/>
    </location>
</feature>
<reference evidence="3 4" key="1">
    <citation type="submission" date="2019-09" db="EMBL/GenBank/DDBJ databases">
        <title>YIM 132548 draft genome.</title>
        <authorList>
            <person name="Jiang L."/>
        </authorList>
    </citation>
    <scope>NUCLEOTIDE SEQUENCE [LARGE SCALE GENOMIC DNA]</scope>
    <source>
        <strain evidence="3 4">YIM 132548</strain>
    </source>
</reference>
<feature type="region of interest" description="Disordered" evidence="1">
    <location>
        <begin position="76"/>
        <end position="116"/>
    </location>
</feature>
<protein>
    <submittedName>
        <fullName evidence="3">Uncharacterized protein</fullName>
    </submittedName>
</protein>
<name>A0A6N6MK52_9HYPH</name>
<dbReference type="RefSeq" id="WP_150966740.1">
    <property type="nucleotide sequence ID" value="NZ_VZZJ01000042.1"/>
</dbReference>
<dbReference type="EMBL" id="VZZJ01000042">
    <property type="protein sequence ID" value="KAB1069225.1"/>
    <property type="molecule type" value="Genomic_DNA"/>
</dbReference>
<evidence type="ECO:0000313" key="3">
    <source>
        <dbReference type="EMBL" id="KAB1069225.1"/>
    </source>
</evidence>
<evidence type="ECO:0000313" key="4">
    <source>
        <dbReference type="Proteomes" id="UP000441523"/>
    </source>
</evidence>
<feature type="compositionally biased region" description="Basic and acidic residues" evidence="1">
    <location>
        <begin position="76"/>
        <end position="104"/>
    </location>
</feature>
<evidence type="ECO:0000256" key="1">
    <source>
        <dbReference type="SAM" id="MobiDB-lite"/>
    </source>
</evidence>